<organism evidence="1 2">
    <name type="scientific">Paracoccus limosus</name>
    <dbReference type="NCBI Taxonomy" id="913252"/>
    <lineage>
        <taxon>Bacteria</taxon>
        <taxon>Pseudomonadati</taxon>
        <taxon>Pseudomonadota</taxon>
        <taxon>Alphaproteobacteria</taxon>
        <taxon>Rhodobacterales</taxon>
        <taxon>Paracoccaceae</taxon>
        <taxon>Paracoccus</taxon>
    </lineage>
</organism>
<comment type="caution">
    <text evidence="1">The sequence shown here is derived from an EMBL/GenBank/DDBJ whole genome shotgun (WGS) entry which is preliminary data.</text>
</comment>
<accession>A0A844H6Y5</accession>
<reference evidence="1 2" key="1">
    <citation type="submission" date="2019-11" db="EMBL/GenBank/DDBJ databases">
        <authorList>
            <person name="Dong K."/>
        </authorList>
    </citation>
    <scope>NUCLEOTIDE SEQUENCE [LARGE SCALE GENOMIC DNA]</scope>
    <source>
        <strain evidence="1 2">JCM 17370</strain>
    </source>
</reference>
<keyword evidence="2" id="KW-1185">Reference proteome</keyword>
<dbReference type="AlphaFoldDB" id="A0A844H6Y5"/>
<sequence>MRTEIGPFRSPAAGGDQRRAYNYSSLRAALVSFRQRIERYQYQTLVPQFLDPVWRRVMTMAALDLGIEITDDLFSVEWIAPAQPWVDPAKDADATIAQMNAGLMSRRQAVASLGYSVEQLDAEIAADRKREGALGLSFGKKPQEQKDCIS</sequence>
<evidence type="ECO:0000313" key="1">
    <source>
        <dbReference type="EMBL" id="MTH36542.1"/>
    </source>
</evidence>
<gene>
    <name evidence="1" type="ORF">GL279_18305</name>
</gene>
<evidence type="ECO:0008006" key="3">
    <source>
        <dbReference type="Google" id="ProtNLM"/>
    </source>
</evidence>
<proteinExistence type="predicted"/>
<evidence type="ECO:0000313" key="2">
    <source>
        <dbReference type="Proteomes" id="UP000442533"/>
    </source>
</evidence>
<name>A0A844H6Y5_9RHOB</name>
<dbReference type="Proteomes" id="UP000442533">
    <property type="component" value="Unassembled WGS sequence"/>
</dbReference>
<protein>
    <recommendedName>
        <fullName evidence="3">Phage portal protein</fullName>
    </recommendedName>
</protein>
<dbReference type="EMBL" id="WMIF01000045">
    <property type="protein sequence ID" value="MTH36542.1"/>
    <property type="molecule type" value="Genomic_DNA"/>
</dbReference>